<name>A0A1I7SC87_BURXY</name>
<evidence type="ECO:0000313" key="4">
    <source>
        <dbReference type="Proteomes" id="UP000659654"/>
    </source>
</evidence>
<dbReference type="WBParaSite" id="BXY_1063800.1">
    <property type="protein sequence ID" value="BXY_1063800.1"/>
    <property type="gene ID" value="BXY_1063800"/>
</dbReference>
<dbReference type="SMR" id="A0A1I7SC87"/>
<protein>
    <submittedName>
        <fullName evidence="2">(pine wood nematode) hypothetical protein</fullName>
    </submittedName>
</protein>
<proteinExistence type="predicted"/>
<dbReference type="EMBL" id="CAJFDI010000002">
    <property type="protein sequence ID" value="CAD5214271.1"/>
    <property type="molecule type" value="Genomic_DNA"/>
</dbReference>
<sequence length="318" mass="36203">MVLNKVYAVCSILITIISSCLCSAVIYISYHMYKHNRKLEYTFIMAFNAVVDMLYSLVFSVPIMSSISVNYKLYILIENPWMQRISTFSLRLLIMLQGVMALAIAACNAVHFYYRYRMLCKEDAWSKTKYTAVYMVIMVYIFVAGLNFSFGGYDQTAESVEEVSKELPMGSLVPRHLVIDQKQPMFYLVIFSIELLFLAEYGVIIFCGIRIVQKMRQRLGLKLVSSTRKVQRYVVKVMILQALYPLLVYFIPIIFATALLAMGTGFRNVSCVVRFTMQLLSALNCISVLILIPAYRNAIFSGSSGRGDVVGSEDENLQ</sequence>
<dbReference type="AlphaFoldDB" id="A0A1I7SC87"/>
<keyword evidence="1" id="KW-0812">Transmembrane</keyword>
<keyword evidence="4" id="KW-1185">Reference proteome</keyword>
<organism evidence="3 5">
    <name type="scientific">Bursaphelenchus xylophilus</name>
    <name type="common">Pinewood nematode worm</name>
    <name type="synonym">Aphelenchoides xylophilus</name>
    <dbReference type="NCBI Taxonomy" id="6326"/>
    <lineage>
        <taxon>Eukaryota</taxon>
        <taxon>Metazoa</taxon>
        <taxon>Ecdysozoa</taxon>
        <taxon>Nematoda</taxon>
        <taxon>Chromadorea</taxon>
        <taxon>Rhabditida</taxon>
        <taxon>Tylenchina</taxon>
        <taxon>Tylenchomorpha</taxon>
        <taxon>Aphelenchoidea</taxon>
        <taxon>Aphelenchoididae</taxon>
        <taxon>Bursaphelenchus</taxon>
    </lineage>
</organism>
<dbReference type="Proteomes" id="UP000582659">
    <property type="component" value="Unassembled WGS sequence"/>
</dbReference>
<evidence type="ECO:0000313" key="3">
    <source>
        <dbReference type="Proteomes" id="UP000095284"/>
    </source>
</evidence>
<accession>A0A1I7SC87</accession>
<dbReference type="PANTHER" id="PTHR22943">
    <property type="entry name" value="7-TRANSMEMBRANE DOMAIN RECEPTOR C.ELEGANS"/>
    <property type="match status" value="1"/>
</dbReference>
<dbReference type="EMBL" id="CAJFCV020000002">
    <property type="protein sequence ID" value="CAG9094556.1"/>
    <property type="molecule type" value="Genomic_DNA"/>
</dbReference>
<dbReference type="Proteomes" id="UP000095284">
    <property type="component" value="Unplaced"/>
</dbReference>
<feature type="transmembrane region" description="Helical" evidence="1">
    <location>
        <begin position="42"/>
        <end position="68"/>
    </location>
</feature>
<reference evidence="2" key="2">
    <citation type="submission" date="2020-09" db="EMBL/GenBank/DDBJ databases">
        <authorList>
            <person name="Kikuchi T."/>
        </authorList>
    </citation>
    <scope>NUCLEOTIDE SEQUENCE</scope>
    <source>
        <strain evidence="2">Ka4C1</strain>
    </source>
</reference>
<dbReference type="Pfam" id="PF10326">
    <property type="entry name" value="7TM_GPCR_Str"/>
    <property type="match status" value="2"/>
</dbReference>
<dbReference type="Gene3D" id="1.20.1070.10">
    <property type="entry name" value="Rhodopsin 7-helix transmembrane proteins"/>
    <property type="match status" value="1"/>
</dbReference>
<feature type="transmembrane region" description="Helical" evidence="1">
    <location>
        <begin position="233"/>
        <end position="255"/>
    </location>
</feature>
<evidence type="ECO:0000256" key="1">
    <source>
        <dbReference type="SAM" id="Phobius"/>
    </source>
</evidence>
<feature type="transmembrane region" description="Helical" evidence="1">
    <location>
        <begin position="185"/>
        <end position="212"/>
    </location>
</feature>
<dbReference type="InterPro" id="IPR019428">
    <property type="entry name" value="7TM_GPCR_serpentine_rcpt_Str"/>
</dbReference>
<dbReference type="PANTHER" id="PTHR22943:SF248">
    <property type="entry name" value="SEVEN TM RECEPTOR"/>
    <property type="match status" value="1"/>
</dbReference>
<reference evidence="5" key="1">
    <citation type="submission" date="2016-11" db="UniProtKB">
        <authorList>
            <consortium name="WormBaseParasite"/>
        </authorList>
    </citation>
    <scope>IDENTIFICATION</scope>
</reference>
<dbReference type="OrthoDB" id="5820288at2759"/>
<keyword evidence="1" id="KW-0472">Membrane</keyword>
<feature type="transmembrane region" description="Helical" evidence="1">
    <location>
        <begin position="131"/>
        <end position="150"/>
    </location>
</feature>
<dbReference type="Proteomes" id="UP000659654">
    <property type="component" value="Unassembled WGS sequence"/>
</dbReference>
<gene>
    <name evidence="2" type="ORF">BXYJ_LOCUS3446</name>
</gene>
<dbReference type="SUPFAM" id="SSF81321">
    <property type="entry name" value="Family A G protein-coupled receptor-like"/>
    <property type="match status" value="1"/>
</dbReference>
<feature type="transmembrane region" description="Helical" evidence="1">
    <location>
        <begin position="88"/>
        <end position="110"/>
    </location>
</feature>
<feature type="transmembrane region" description="Helical" evidence="1">
    <location>
        <begin position="6"/>
        <end position="30"/>
    </location>
</feature>
<keyword evidence="1" id="KW-1133">Transmembrane helix</keyword>
<feature type="transmembrane region" description="Helical" evidence="1">
    <location>
        <begin position="275"/>
        <end position="295"/>
    </location>
</feature>
<evidence type="ECO:0000313" key="2">
    <source>
        <dbReference type="EMBL" id="CAD5214271.1"/>
    </source>
</evidence>
<dbReference type="PROSITE" id="PS51257">
    <property type="entry name" value="PROKAR_LIPOPROTEIN"/>
    <property type="match status" value="1"/>
</dbReference>
<evidence type="ECO:0000313" key="5">
    <source>
        <dbReference type="WBParaSite" id="BXY_1063800.1"/>
    </source>
</evidence>